<evidence type="ECO:0000313" key="3">
    <source>
        <dbReference type="Proteomes" id="UP001221413"/>
    </source>
</evidence>
<evidence type="ECO:0000313" key="2">
    <source>
        <dbReference type="EMBL" id="KAJ6262500.1"/>
    </source>
</evidence>
<proteinExistence type="predicted"/>
<feature type="region of interest" description="Disordered" evidence="1">
    <location>
        <begin position="574"/>
        <end position="598"/>
    </location>
</feature>
<dbReference type="EMBL" id="JAQGDS010000003">
    <property type="protein sequence ID" value="KAJ6262500.1"/>
    <property type="molecule type" value="Genomic_DNA"/>
</dbReference>
<comment type="caution">
    <text evidence="2">The sequence shown here is derived from an EMBL/GenBank/DDBJ whole genome shotgun (WGS) entry which is preliminary data.</text>
</comment>
<keyword evidence="3" id="KW-1185">Reference proteome</keyword>
<sequence>MPRFFPRFSRYALKGIRVQRAFPVLFVALVLPSDRRRERTTPLLCSSVKSLAGITSLFIPQIPIPDTSKLKETLLNALPSWTTKSATSRFIRRPQADIVVGISLEMRQFVVTVAYYPKGEDIIVRSSGDDEDEEIGWVDLRRPSLDFVGGWGRDPLGDSDDTSLNHSTIRYTTSYPHEPIGLGHSLNQSTIKRWDTERDYFFVHIEDFIFSDEGLVPNSGNKPSTFAPSKRQVMTDFARLLRERVESFIATDILDKATIVNDSPVVKYMVAYPDILDGVNSEPGAMCIRDFTIAFKDAGFPLLDSDIQPLSEGDDDTDADEVFLKDVATSYQMVEFLSVGLTGLIGYASLLPINPHIPAIPKERPFVTVVDDESYFTSRLCLMTNDSRFGVVQQPACYPIRSPVFKQLPDEHLTLLINTFVKGGLMNMFVQEGQIYTDPGVWQRLMDEIPELDKKLALHTITAWPENRAFDDVIDVLRRRLDKNFVELESFPMPPPEGDDMPHTVSASCVAFAKMVEQAVRTATFDSLDGVFDSAPWITDVAMFDTGRGEADVYTALFDLIYIPKSLPAINVTKISGSGSQPEPTDADSAEPPPMQNSQISPDEHVFESLDWAKFAKKAHEDPQLQVGLTTKDMDYIDHLAKIRQSVDHDKYYKMRVVRPQDNGLSVPLGMSEAINSELARIYLDALRV</sequence>
<protein>
    <submittedName>
        <fullName evidence="2">Uncharacterized protein</fullName>
    </submittedName>
</protein>
<accession>A0AAD6J3F4</accession>
<evidence type="ECO:0000256" key="1">
    <source>
        <dbReference type="SAM" id="MobiDB-lite"/>
    </source>
</evidence>
<organism evidence="2 3">
    <name type="scientific">Drechslerella dactyloides</name>
    <name type="common">Nematode-trapping fungus</name>
    <name type="synonym">Arthrobotrys dactyloides</name>
    <dbReference type="NCBI Taxonomy" id="74499"/>
    <lineage>
        <taxon>Eukaryota</taxon>
        <taxon>Fungi</taxon>
        <taxon>Dikarya</taxon>
        <taxon>Ascomycota</taxon>
        <taxon>Pezizomycotina</taxon>
        <taxon>Orbiliomycetes</taxon>
        <taxon>Orbiliales</taxon>
        <taxon>Orbiliaceae</taxon>
        <taxon>Drechslerella</taxon>
    </lineage>
</organism>
<name>A0AAD6J3F4_DREDA</name>
<gene>
    <name evidence="2" type="ORF">Dda_3310</name>
</gene>
<feature type="compositionally biased region" description="Polar residues" evidence="1">
    <location>
        <begin position="574"/>
        <end position="583"/>
    </location>
</feature>
<dbReference type="Proteomes" id="UP001221413">
    <property type="component" value="Unassembled WGS sequence"/>
</dbReference>
<reference evidence="2" key="1">
    <citation type="submission" date="2023-01" db="EMBL/GenBank/DDBJ databases">
        <title>The chitinases involved in constricting ring structure development in the nematode-trapping fungus Drechslerella dactyloides.</title>
        <authorList>
            <person name="Wang R."/>
            <person name="Zhang L."/>
            <person name="Tang P."/>
            <person name="Li S."/>
            <person name="Liang L."/>
        </authorList>
    </citation>
    <scope>NUCLEOTIDE SEQUENCE</scope>
    <source>
        <strain evidence="2">YMF1.00031</strain>
    </source>
</reference>
<dbReference type="AlphaFoldDB" id="A0AAD6J3F4"/>